<evidence type="ECO:0000256" key="1">
    <source>
        <dbReference type="ARBA" id="ARBA00022448"/>
    </source>
</evidence>
<keyword evidence="5 9" id="KW-0067">ATP-binding</keyword>
<accession>K0GCX4</accession>
<dbReference type="RefSeq" id="WP_014992135.1">
    <property type="nucleotide sequence ID" value="NC_018690.1"/>
</dbReference>
<dbReference type="SMART" id="SM00382">
    <property type="entry name" value="AAA"/>
    <property type="match status" value="1"/>
</dbReference>
<keyword evidence="7" id="KW-0472">Membrane</keyword>
<dbReference type="Gene3D" id="3.40.50.300">
    <property type="entry name" value="P-loop containing nucleotide triphosphate hydrolases"/>
    <property type="match status" value="1"/>
</dbReference>
<dbReference type="HOGENOM" id="CLU_000604_1_22_6"/>
<dbReference type="InterPro" id="IPR003439">
    <property type="entry name" value="ABC_transporter-like_ATP-bd"/>
</dbReference>
<dbReference type="PROSITE" id="PS50893">
    <property type="entry name" value="ABC_TRANSPORTER_2"/>
    <property type="match status" value="1"/>
</dbReference>
<dbReference type="KEGG" id="asi:ASU2_07185"/>
<evidence type="ECO:0000259" key="8">
    <source>
        <dbReference type="PROSITE" id="PS50893"/>
    </source>
</evidence>
<reference evidence="9 10" key="1">
    <citation type="journal article" date="2012" name="J. Bacteriol.">
        <title>Complete Genome Sequence of Actinobacillus suis H91-0380, a Virulent Serotype O2 Strain.</title>
        <authorList>
            <person name="Macinnes J.I."/>
            <person name="Mackinnon J."/>
            <person name="Bujold A.R."/>
            <person name="Ziebell K."/>
            <person name="Kropinski A.M."/>
            <person name="Nash J.H."/>
        </authorList>
    </citation>
    <scope>NUCLEOTIDE SEQUENCE [LARGE SCALE GENOMIC DNA]</scope>
    <source>
        <strain evidence="9 10">H91-0380</strain>
    </source>
</reference>
<dbReference type="Pfam" id="PF00005">
    <property type="entry name" value="ABC_tran"/>
    <property type="match status" value="1"/>
</dbReference>
<dbReference type="PATRIC" id="fig|696748.4.peg.1457"/>
<dbReference type="InterPro" id="IPR017871">
    <property type="entry name" value="ABC_transporter-like_CS"/>
</dbReference>
<dbReference type="AlphaFoldDB" id="K0GCX4"/>
<dbReference type="NCBIfam" id="TIGR01277">
    <property type="entry name" value="thiQ"/>
    <property type="match status" value="1"/>
</dbReference>
<keyword evidence="1" id="KW-0813">Transport</keyword>
<keyword evidence="6" id="KW-1278">Translocase</keyword>
<evidence type="ECO:0000256" key="4">
    <source>
        <dbReference type="ARBA" id="ARBA00022741"/>
    </source>
</evidence>
<evidence type="ECO:0000256" key="5">
    <source>
        <dbReference type="ARBA" id="ARBA00022840"/>
    </source>
</evidence>
<evidence type="ECO:0000313" key="10">
    <source>
        <dbReference type="Proteomes" id="UP000006303"/>
    </source>
</evidence>
<name>K0GCX4_ACTSU</name>
<dbReference type="PANTHER" id="PTHR42781">
    <property type="entry name" value="SPERMIDINE/PUTRESCINE IMPORT ATP-BINDING PROTEIN POTA"/>
    <property type="match status" value="1"/>
</dbReference>
<dbReference type="OrthoDB" id="9802264at2"/>
<dbReference type="GO" id="GO:0071934">
    <property type="term" value="P:thiamine transmembrane transport"/>
    <property type="evidence" value="ECO:0007669"/>
    <property type="project" value="InterPro"/>
</dbReference>
<evidence type="ECO:0000256" key="7">
    <source>
        <dbReference type="ARBA" id="ARBA00023136"/>
    </source>
</evidence>
<dbReference type="GO" id="GO:0016020">
    <property type="term" value="C:membrane"/>
    <property type="evidence" value="ECO:0007669"/>
    <property type="project" value="InterPro"/>
</dbReference>
<sequence length="229" mass="25785">MIRLNVDFDYEQMPMHFALDVPKGQRVAIVGESGAGKSSLLNLIAGFEMPTSGQIWLNSCNHTATQVAERPVSMLFQDNNVFPHLTVEQNIGLALVASLKLNDAQQQQVQQIAQQMGIADLLRRRADQLSGGQKQRVALARTLLRKQPILLLDEPFSALDPKRREELQLLVAEICQQAELTLLMVTHQLEESRALFDRVITIENGQIVSDQYECSFNKKFNSVCTKFIH</sequence>
<evidence type="ECO:0000256" key="6">
    <source>
        <dbReference type="ARBA" id="ARBA00022967"/>
    </source>
</evidence>
<dbReference type="Proteomes" id="UP000006303">
    <property type="component" value="Chromosome"/>
</dbReference>
<evidence type="ECO:0000256" key="2">
    <source>
        <dbReference type="ARBA" id="ARBA00022475"/>
    </source>
</evidence>
<evidence type="ECO:0000313" key="9">
    <source>
        <dbReference type="EMBL" id="AFU19575.1"/>
    </source>
</evidence>
<dbReference type="eggNOG" id="COG3840">
    <property type="taxonomic scope" value="Bacteria"/>
</dbReference>
<dbReference type="InterPro" id="IPR050093">
    <property type="entry name" value="ABC_SmlMolc_Importer"/>
</dbReference>
<keyword evidence="3" id="KW-0997">Cell inner membrane</keyword>
<organism evidence="9 10">
    <name type="scientific">Actinobacillus suis H91-0380</name>
    <dbReference type="NCBI Taxonomy" id="696748"/>
    <lineage>
        <taxon>Bacteria</taxon>
        <taxon>Pseudomonadati</taxon>
        <taxon>Pseudomonadota</taxon>
        <taxon>Gammaproteobacteria</taxon>
        <taxon>Pasteurellales</taxon>
        <taxon>Pasteurellaceae</taxon>
        <taxon>Actinobacillus</taxon>
    </lineage>
</organism>
<dbReference type="PROSITE" id="PS00211">
    <property type="entry name" value="ABC_TRANSPORTER_1"/>
    <property type="match status" value="1"/>
</dbReference>
<feature type="domain" description="ABC transporter" evidence="8">
    <location>
        <begin position="1"/>
        <end position="229"/>
    </location>
</feature>
<gene>
    <name evidence="9" type="ORF">ASU2_07185</name>
</gene>
<dbReference type="InterPro" id="IPR003593">
    <property type="entry name" value="AAA+_ATPase"/>
</dbReference>
<proteinExistence type="predicted"/>
<protein>
    <submittedName>
        <fullName evidence="9">Thiamin ABC transporter ATP-binding protein</fullName>
    </submittedName>
</protein>
<keyword evidence="4" id="KW-0547">Nucleotide-binding</keyword>
<dbReference type="InterPro" id="IPR005968">
    <property type="entry name" value="Thiamine_ABC_ThiQ"/>
</dbReference>
<evidence type="ECO:0000256" key="3">
    <source>
        <dbReference type="ARBA" id="ARBA00022519"/>
    </source>
</evidence>
<keyword evidence="2" id="KW-1003">Cell membrane</keyword>
<dbReference type="InterPro" id="IPR027417">
    <property type="entry name" value="P-loop_NTPase"/>
</dbReference>
<dbReference type="SUPFAM" id="SSF52540">
    <property type="entry name" value="P-loop containing nucleoside triphosphate hydrolases"/>
    <property type="match status" value="1"/>
</dbReference>
<dbReference type="EMBL" id="CP003875">
    <property type="protein sequence ID" value="AFU19575.1"/>
    <property type="molecule type" value="Genomic_DNA"/>
</dbReference>
<dbReference type="GO" id="GO:0005524">
    <property type="term" value="F:ATP binding"/>
    <property type="evidence" value="ECO:0007669"/>
    <property type="project" value="UniProtKB-KW"/>
</dbReference>
<dbReference type="PANTHER" id="PTHR42781:SF1">
    <property type="entry name" value="THIAMINE IMPORT ATP-BINDING PROTEIN THIQ"/>
    <property type="match status" value="1"/>
</dbReference>
<dbReference type="GO" id="GO:0016887">
    <property type="term" value="F:ATP hydrolysis activity"/>
    <property type="evidence" value="ECO:0007669"/>
    <property type="project" value="InterPro"/>
</dbReference>
<dbReference type="GO" id="GO:0042626">
    <property type="term" value="F:ATPase-coupled transmembrane transporter activity"/>
    <property type="evidence" value="ECO:0007669"/>
    <property type="project" value="InterPro"/>
</dbReference>